<evidence type="ECO:0000313" key="4">
    <source>
        <dbReference type="Proteomes" id="UP001338125"/>
    </source>
</evidence>
<keyword evidence="2" id="KW-0812">Transmembrane</keyword>
<keyword evidence="4" id="KW-1185">Reference proteome</keyword>
<proteinExistence type="predicted"/>
<keyword evidence="2" id="KW-0472">Membrane</keyword>
<reference evidence="3 4" key="1">
    <citation type="submission" date="2024-01" db="EMBL/GenBank/DDBJ databases">
        <title>Complete genome of Cladobotryum mycophilum ATHUM6906.</title>
        <authorList>
            <person name="Christinaki A.C."/>
            <person name="Myridakis A.I."/>
            <person name="Kouvelis V.N."/>
        </authorList>
    </citation>
    <scope>NUCLEOTIDE SEQUENCE [LARGE SCALE GENOMIC DNA]</scope>
    <source>
        <strain evidence="3 4">ATHUM6906</strain>
    </source>
</reference>
<dbReference type="PANTHER" id="PTHR35896">
    <property type="entry name" value="IG-LIKE DOMAIN-CONTAINING PROTEIN"/>
    <property type="match status" value="1"/>
</dbReference>
<dbReference type="PANTHER" id="PTHR35896:SF3">
    <property type="entry name" value="MAJOR FACILITATOR SUPERFAMILY TRANSPORTER"/>
    <property type="match status" value="1"/>
</dbReference>
<feature type="region of interest" description="Disordered" evidence="1">
    <location>
        <begin position="1"/>
        <end position="23"/>
    </location>
</feature>
<comment type="caution">
    <text evidence="3">The sequence shown here is derived from an EMBL/GenBank/DDBJ whole genome shotgun (WGS) entry which is preliminary data.</text>
</comment>
<name>A0ABR0SBW5_9HYPO</name>
<feature type="transmembrane region" description="Helical" evidence="2">
    <location>
        <begin position="45"/>
        <end position="64"/>
    </location>
</feature>
<organism evidence="3 4">
    <name type="scientific">Cladobotryum mycophilum</name>
    <dbReference type="NCBI Taxonomy" id="491253"/>
    <lineage>
        <taxon>Eukaryota</taxon>
        <taxon>Fungi</taxon>
        <taxon>Dikarya</taxon>
        <taxon>Ascomycota</taxon>
        <taxon>Pezizomycotina</taxon>
        <taxon>Sordariomycetes</taxon>
        <taxon>Hypocreomycetidae</taxon>
        <taxon>Hypocreales</taxon>
        <taxon>Hypocreaceae</taxon>
        <taxon>Cladobotryum</taxon>
    </lineage>
</organism>
<protein>
    <submittedName>
        <fullName evidence="3">Uncharacterized protein</fullName>
    </submittedName>
</protein>
<keyword evidence="2" id="KW-1133">Transmembrane helix</keyword>
<evidence type="ECO:0000256" key="1">
    <source>
        <dbReference type="SAM" id="MobiDB-lite"/>
    </source>
</evidence>
<accession>A0ABR0SBW5</accession>
<dbReference type="InterPro" id="IPR053008">
    <property type="entry name" value="Phomopsin_biosynth_assoc"/>
</dbReference>
<evidence type="ECO:0000256" key="2">
    <source>
        <dbReference type="SAM" id="Phobius"/>
    </source>
</evidence>
<gene>
    <name evidence="3" type="ORF">PT974_07847</name>
</gene>
<feature type="compositionally biased region" description="Basic and acidic residues" evidence="1">
    <location>
        <begin position="1"/>
        <end position="13"/>
    </location>
</feature>
<dbReference type="EMBL" id="JAVFKD010000014">
    <property type="protein sequence ID" value="KAK5989593.1"/>
    <property type="molecule type" value="Genomic_DNA"/>
</dbReference>
<dbReference type="Proteomes" id="UP001338125">
    <property type="component" value="Unassembled WGS sequence"/>
</dbReference>
<evidence type="ECO:0000313" key="3">
    <source>
        <dbReference type="EMBL" id="KAK5989593.1"/>
    </source>
</evidence>
<sequence>MGEKAATRRDSSGERLLSSISEESQDGDSIAMWKERTPWYRSSHLRMQLIAGCIILALATTVVIQSVRLAKRHPATIIDTEPGQSGRCGFNPTEAIARGCVFDYMNFSWQPPECYDPDLDKKHSDMMRKERPVQWWADANFTKPLPDDADVLKMYTEVWTERRFHYKHCMYGWEILHLSYNDGRPLPDLMTHHHSLHCAMVLDKAIREDDGTELLIEHAVTWYSSCVWPRA</sequence>